<name>A0A3N4JF52_9PEZI</name>
<sequence length="382" mass="42679">MDENGFLLDFCTSEKVVVGIHKLCINGALRAQVLDGACADGTSLDPMIVFKTEELREEYFVEEEDIASTIMVGKSRNGWTSSVLALGWLEQNFGAESQSASNGCRNRENVQDPELARTLAFTTFNIQKAFSASGMWPLDRHRVLSKKPTFNPAWDPDADIMYLKPTSPAPVSLSTEHGRVQDLDPLVSLFHLTYKQYPKSANKTSTQPAYLPTLQLQSHIPRPIPSSPQSLAALGIQIKHRLEAIPVPKSPNAEWNYHSLHTDTELLLAAAQKQYSTSQLLQEVHKQQWEQQKLKALSQGKQSKSFKTVSQLSNEHIQEKAKVPEITKKIEVKQIELNNFLSSQNLQSQDLSSSISDSESAGQPDFHELGLTHSDEDIRTRT</sequence>
<feature type="region of interest" description="Disordered" evidence="1">
    <location>
        <begin position="351"/>
        <end position="382"/>
    </location>
</feature>
<evidence type="ECO:0000313" key="2">
    <source>
        <dbReference type="EMBL" id="RPA96889.1"/>
    </source>
</evidence>
<dbReference type="EMBL" id="ML120410">
    <property type="protein sequence ID" value="RPA96889.1"/>
    <property type="molecule type" value="Genomic_DNA"/>
</dbReference>
<keyword evidence="3" id="KW-1185">Reference proteome</keyword>
<proteinExistence type="predicted"/>
<feature type="compositionally biased region" description="Basic and acidic residues" evidence="1">
    <location>
        <begin position="365"/>
        <end position="382"/>
    </location>
</feature>
<reference evidence="2 3" key="1">
    <citation type="journal article" date="2018" name="Nat. Ecol. Evol.">
        <title>Pezizomycetes genomes reveal the molecular basis of ectomycorrhizal truffle lifestyle.</title>
        <authorList>
            <person name="Murat C."/>
            <person name="Payen T."/>
            <person name="Noel B."/>
            <person name="Kuo A."/>
            <person name="Morin E."/>
            <person name="Chen J."/>
            <person name="Kohler A."/>
            <person name="Krizsan K."/>
            <person name="Balestrini R."/>
            <person name="Da Silva C."/>
            <person name="Montanini B."/>
            <person name="Hainaut M."/>
            <person name="Levati E."/>
            <person name="Barry K.W."/>
            <person name="Belfiori B."/>
            <person name="Cichocki N."/>
            <person name="Clum A."/>
            <person name="Dockter R.B."/>
            <person name="Fauchery L."/>
            <person name="Guy J."/>
            <person name="Iotti M."/>
            <person name="Le Tacon F."/>
            <person name="Lindquist E.A."/>
            <person name="Lipzen A."/>
            <person name="Malagnac F."/>
            <person name="Mello A."/>
            <person name="Molinier V."/>
            <person name="Miyauchi S."/>
            <person name="Poulain J."/>
            <person name="Riccioni C."/>
            <person name="Rubini A."/>
            <person name="Sitrit Y."/>
            <person name="Splivallo R."/>
            <person name="Traeger S."/>
            <person name="Wang M."/>
            <person name="Zifcakova L."/>
            <person name="Wipf D."/>
            <person name="Zambonelli A."/>
            <person name="Paolocci F."/>
            <person name="Nowrousian M."/>
            <person name="Ottonello S."/>
            <person name="Baldrian P."/>
            <person name="Spatafora J.W."/>
            <person name="Henrissat B."/>
            <person name="Nagy L.G."/>
            <person name="Aury J.M."/>
            <person name="Wincker P."/>
            <person name="Grigoriev I.V."/>
            <person name="Bonfante P."/>
            <person name="Martin F.M."/>
        </authorList>
    </citation>
    <scope>NUCLEOTIDE SEQUENCE [LARGE SCALE GENOMIC DNA]</scope>
    <source>
        <strain evidence="2 3">120613-1</strain>
    </source>
</reference>
<organism evidence="2 3">
    <name type="scientific">Choiromyces venosus 120613-1</name>
    <dbReference type="NCBI Taxonomy" id="1336337"/>
    <lineage>
        <taxon>Eukaryota</taxon>
        <taxon>Fungi</taxon>
        <taxon>Dikarya</taxon>
        <taxon>Ascomycota</taxon>
        <taxon>Pezizomycotina</taxon>
        <taxon>Pezizomycetes</taxon>
        <taxon>Pezizales</taxon>
        <taxon>Tuberaceae</taxon>
        <taxon>Choiromyces</taxon>
    </lineage>
</organism>
<evidence type="ECO:0000313" key="3">
    <source>
        <dbReference type="Proteomes" id="UP000276215"/>
    </source>
</evidence>
<dbReference type="OrthoDB" id="3439922at2759"/>
<accession>A0A3N4JF52</accession>
<feature type="compositionally biased region" description="Low complexity" evidence="1">
    <location>
        <begin position="351"/>
        <end position="360"/>
    </location>
</feature>
<gene>
    <name evidence="2" type="ORF">L873DRAFT_1845141</name>
</gene>
<evidence type="ECO:0000256" key="1">
    <source>
        <dbReference type="SAM" id="MobiDB-lite"/>
    </source>
</evidence>
<dbReference type="Proteomes" id="UP000276215">
    <property type="component" value="Unassembled WGS sequence"/>
</dbReference>
<protein>
    <submittedName>
        <fullName evidence="2">Uncharacterized protein</fullName>
    </submittedName>
</protein>
<dbReference type="AlphaFoldDB" id="A0A3N4JF52"/>